<comment type="caution">
    <text evidence="1">The sequence shown here is derived from an EMBL/GenBank/DDBJ whole genome shotgun (WGS) entry which is preliminary data.</text>
</comment>
<evidence type="ECO:0000313" key="1">
    <source>
        <dbReference type="EMBL" id="KAH6931789.1"/>
    </source>
</evidence>
<reference evidence="1" key="1">
    <citation type="submission" date="2020-05" db="EMBL/GenBank/DDBJ databases">
        <title>Large-scale comparative analyses of tick genomes elucidate their genetic diversity and vector capacities.</title>
        <authorList>
            <person name="Jia N."/>
            <person name="Wang J."/>
            <person name="Shi W."/>
            <person name="Du L."/>
            <person name="Sun Y."/>
            <person name="Zhan W."/>
            <person name="Jiang J."/>
            <person name="Wang Q."/>
            <person name="Zhang B."/>
            <person name="Ji P."/>
            <person name="Sakyi L.B."/>
            <person name="Cui X."/>
            <person name="Yuan T."/>
            <person name="Jiang B."/>
            <person name="Yang W."/>
            <person name="Lam T.T.-Y."/>
            <person name="Chang Q."/>
            <person name="Ding S."/>
            <person name="Wang X."/>
            <person name="Zhu J."/>
            <person name="Ruan X."/>
            <person name="Zhao L."/>
            <person name="Wei J."/>
            <person name="Que T."/>
            <person name="Du C."/>
            <person name="Cheng J."/>
            <person name="Dai P."/>
            <person name="Han X."/>
            <person name="Huang E."/>
            <person name="Gao Y."/>
            <person name="Liu J."/>
            <person name="Shao H."/>
            <person name="Ye R."/>
            <person name="Li L."/>
            <person name="Wei W."/>
            <person name="Wang X."/>
            <person name="Wang C."/>
            <person name="Yang T."/>
            <person name="Huo Q."/>
            <person name="Li W."/>
            <person name="Guo W."/>
            <person name="Chen H."/>
            <person name="Zhou L."/>
            <person name="Ni X."/>
            <person name="Tian J."/>
            <person name="Zhou Y."/>
            <person name="Sheng Y."/>
            <person name="Liu T."/>
            <person name="Pan Y."/>
            <person name="Xia L."/>
            <person name="Li J."/>
            <person name="Zhao F."/>
            <person name="Cao W."/>
        </authorList>
    </citation>
    <scope>NUCLEOTIDE SEQUENCE</scope>
    <source>
        <strain evidence="1">Hyas-2018</strain>
    </source>
</reference>
<organism evidence="1 2">
    <name type="scientific">Hyalomma asiaticum</name>
    <name type="common">Tick</name>
    <dbReference type="NCBI Taxonomy" id="266040"/>
    <lineage>
        <taxon>Eukaryota</taxon>
        <taxon>Metazoa</taxon>
        <taxon>Ecdysozoa</taxon>
        <taxon>Arthropoda</taxon>
        <taxon>Chelicerata</taxon>
        <taxon>Arachnida</taxon>
        <taxon>Acari</taxon>
        <taxon>Parasitiformes</taxon>
        <taxon>Ixodida</taxon>
        <taxon>Ixodoidea</taxon>
        <taxon>Ixodidae</taxon>
        <taxon>Hyalomminae</taxon>
        <taxon>Hyalomma</taxon>
    </lineage>
</organism>
<gene>
    <name evidence="1" type="ORF">HPB50_000387</name>
</gene>
<accession>A0ACB7SDD2</accession>
<dbReference type="Proteomes" id="UP000821845">
    <property type="component" value="Chromosome 4"/>
</dbReference>
<sequence>MAARRKRDNIGEAVFQRPRHGLFSKQTQADDAAAPAGLPRRRPEMDSTLDGLLLSAHAQRRASAWPIGASQNQRITASFIGLNLGRPGSVPMLLG</sequence>
<dbReference type="EMBL" id="CM023484">
    <property type="protein sequence ID" value="KAH6931789.1"/>
    <property type="molecule type" value="Genomic_DNA"/>
</dbReference>
<proteinExistence type="predicted"/>
<keyword evidence="2" id="KW-1185">Reference proteome</keyword>
<evidence type="ECO:0000313" key="2">
    <source>
        <dbReference type="Proteomes" id="UP000821845"/>
    </source>
</evidence>
<name>A0ACB7SDD2_HYAAI</name>
<protein>
    <submittedName>
        <fullName evidence="1">Uncharacterized protein</fullName>
    </submittedName>
</protein>